<organism evidence="2 3">
    <name type="scientific">Streptomyces pimonensis</name>
    <dbReference type="NCBI Taxonomy" id="2860288"/>
    <lineage>
        <taxon>Bacteria</taxon>
        <taxon>Bacillati</taxon>
        <taxon>Actinomycetota</taxon>
        <taxon>Actinomycetes</taxon>
        <taxon>Kitasatosporales</taxon>
        <taxon>Streptomycetaceae</taxon>
        <taxon>Streptomyces</taxon>
    </lineage>
</organism>
<evidence type="ECO:0000256" key="1">
    <source>
        <dbReference type="SAM" id="MobiDB-lite"/>
    </source>
</evidence>
<feature type="region of interest" description="Disordered" evidence="1">
    <location>
        <begin position="68"/>
        <end position="167"/>
    </location>
</feature>
<evidence type="ECO:0000313" key="3">
    <source>
        <dbReference type="Proteomes" id="UP001567537"/>
    </source>
</evidence>
<protein>
    <submittedName>
        <fullName evidence="2">Uncharacterized protein</fullName>
    </submittedName>
</protein>
<reference evidence="2 3" key="1">
    <citation type="journal article" date="2021" name="Res Sq">
        <title>Streptomyces Pimoensis sp. nov., Isolated From the Taklimakan Desert in Xinjiang, China.</title>
        <authorList>
            <person name="Zhang P."/>
            <person name="Luo X."/>
            <person name="Luo X."/>
            <person name="Liu Z."/>
            <person name="Xia Z."/>
            <person name="Wan C."/>
            <person name="zhang L."/>
        </authorList>
    </citation>
    <scope>NUCLEOTIDE SEQUENCE [LARGE SCALE GENOMIC DNA]</scope>
    <source>
        <strain evidence="2 3">TRM75549</strain>
    </source>
</reference>
<comment type="caution">
    <text evidence="2">The sequence shown here is derived from an EMBL/GenBank/DDBJ whole genome shotgun (WGS) entry which is preliminary data.</text>
</comment>
<name>A0ABV4J4E1_9ACTN</name>
<proteinExistence type="predicted"/>
<dbReference type="Proteomes" id="UP001567537">
    <property type="component" value="Unassembled WGS sequence"/>
</dbReference>
<accession>A0ABV4J4E1</accession>
<feature type="compositionally biased region" description="Low complexity" evidence="1">
    <location>
        <begin position="89"/>
        <end position="106"/>
    </location>
</feature>
<evidence type="ECO:0000313" key="2">
    <source>
        <dbReference type="EMBL" id="MEZ3180882.1"/>
    </source>
</evidence>
<keyword evidence="3" id="KW-1185">Reference proteome</keyword>
<gene>
    <name evidence="2" type="ORF">KYY02_19965</name>
</gene>
<dbReference type="Pfam" id="PF16157">
    <property type="entry name" value="DUF4865"/>
    <property type="match status" value="1"/>
</dbReference>
<dbReference type="InterPro" id="IPR032349">
    <property type="entry name" value="DUF4865"/>
</dbReference>
<dbReference type="EMBL" id="JAHWZY010000019">
    <property type="protein sequence ID" value="MEZ3180882.1"/>
    <property type="molecule type" value="Genomic_DNA"/>
</dbReference>
<feature type="compositionally biased region" description="Basic and acidic residues" evidence="1">
    <location>
        <begin position="76"/>
        <end position="86"/>
    </location>
</feature>
<feature type="compositionally biased region" description="Basic residues" evidence="1">
    <location>
        <begin position="113"/>
        <end position="134"/>
    </location>
</feature>
<feature type="region of interest" description="Disordered" evidence="1">
    <location>
        <begin position="17"/>
        <end position="54"/>
    </location>
</feature>
<feature type="compositionally biased region" description="Low complexity" evidence="1">
    <location>
        <begin position="152"/>
        <end position="167"/>
    </location>
</feature>
<sequence length="167" mass="17602">MGRSPVRQWTGLAYEEGAAADAPAAVAARHRRPVPDGDSRARRPRRRCGSTAGRDGAVLAAAAVSTARWGPVRFSPDARRARDGRRGFRGAARVGTGTGPAAPGDVSGERGPSRPRRRAARTPRGARPRPRRGRPPGSAPAERAVSRTGRCPSAHPSRASARPRASR</sequence>